<dbReference type="GO" id="GO:0008061">
    <property type="term" value="F:chitin binding"/>
    <property type="evidence" value="ECO:0007669"/>
    <property type="project" value="InterPro"/>
</dbReference>
<dbReference type="GO" id="GO:0006032">
    <property type="term" value="P:chitin catabolic process"/>
    <property type="evidence" value="ECO:0007669"/>
    <property type="project" value="TreeGrafter"/>
</dbReference>
<dbReference type="Gene3D" id="3.20.20.80">
    <property type="entry name" value="Glycosidases"/>
    <property type="match status" value="1"/>
</dbReference>
<dbReference type="SUPFAM" id="SSF54556">
    <property type="entry name" value="Chitinase insertion domain"/>
    <property type="match status" value="1"/>
</dbReference>
<dbReference type="AlphaFoldDB" id="A0A8S2TSD0"/>
<protein>
    <recommendedName>
        <fullName evidence="7">GH18 domain-containing protein</fullName>
    </recommendedName>
</protein>
<dbReference type="Pfam" id="PF00704">
    <property type="entry name" value="Glyco_hydro_18"/>
    <property type="match status" value="1"/>
</dbReference>
<dbReference type="InterPro" id="IPR029070">
    <property type="entry name" value="Chitinase_insertion_sf"/>
</dbReference>
<evidence type="ECO:0000256" key="3">
    <source>
        <dbReference type="RuleBase" id="RU000489"/>
    </source>
</evidence>
<dbReference type="PANTHER" id="PTHR11177:SF317">
    <property type="entry name" value="CHITINASE 12-RELATED"/>
    <property type="match status" value="1"/>
</dbReference>
<dbReference type="PROSITE" id="PS51910">
    <property type="entry name" value="GH18_2"/>
    <property type="match status" value="1"/>
</dbReference>
<evidence type="ECO:0000256" key="6">
    <source>
        <dbReference type="SAM" id="SignalP"/>
    </source>
</evidence>
<dbReference type="SMART" id="SM00636">
    <property type="entry name" value="Glyco_18"/>
    <property type="match status" value="1"/>
</dbReference>
<sequence length="452" mass="50982">MSLTLFFLLSMVPSIVHSDCGGEFKIVCYFSSWTGIHPEAKNCTHIVYTFARIEDDNTLTGVWNNPLKDFKSNKDPDLKVLLAVGGQDYAIKRANEMMSKDEYRQKFVISTTKLLRTHEFDGIDLNFEPSEALGPPSTSTPQLIEDRKKLSKLCKDLQEEYAEEAGRTGRSRLLLTVTISGIKKQLESRFDLQELAKCADWLNIQTYDYRGSRDKIAEHHSSLMQAINAESNEKDLNQDSAIKYIVNTGIEPWKLLVGLPAFGKKFRLTSDLHDLGSPATFVGSVPYTELCRNMMSGWQRVFLDDRKVPIMIKGDEVIGYDDLQSMELKINYAKEQRLSGIFIYPVNFDDSSGQSCNQGKFPIVSLVKRLTSNYTVSCVPLTTPPLNTTVAPKNRTKIITPKWKVPRPDYLPTGSGFIKHHPPRKPYNAGSLLTSMYASVCLHAICLFLLIV</sequence>
<gene>
    <name evidence="8" type="ORF">BYL167_LOCUS27308</name>
</gene>
<keyword evidence="2 3" id="KW-0326">Glycosidase</keyword>
<dbReference type="GO" id="GO:0005576">
    <property type="term" value="C:extracellular region"/>
    <property type="evidence" value="ECO:0007669"/>
    <property type="project" value="TreeGrafter"/>
</dbReference>
<keyword evidence="5" id="KW-0812">Transmembrane</keyword>
<dbReference type="GO" id="GO:0005975">
    <property type="term" value="P:carbohydrate metabolic process"/>
    <property type="evidence" value="ECO:0007669"/>
    <property type="project" value="InterPro"/>
</dbReference>
<proteinExistence type="inferred from homology"/>
<dbReference type="InterPro" id="IPR001223">
    <property type="entry name" value="Glyco_hydro18_cat"/>
</dbReference>
<keyword evidence="5" id="KW-0472">Membrane</keyword>
<feature type="chain" id="PRO_5035819127" description="GH18 domain-containing protein" evidence="6">
    <location>
        <begin position="19"/>
        <end position="452"/>
    </location>
</feature>
<comment type="similarity">
    <text evidence="4">Belongs to the glycosyl hydrolase 18 family.</text>
</comment>
<accession>A0A8S2TSD0</accession>
<dbReference type="Proteomes" id="UP000681967">
    <property type="component" value="Unassembled WGS sequence"/>
</dbReference>
<feature type="transmembrane region" description="Helical" evidence="5">
    <location>
        <begin position="432"/>
        <end position="451"/>
    </location>
</feature>
<dbReference type="InterPro" id="IPR050314">
    <property type="entry name" value="Glycosyl_Hydrlase_18"/>
</dbReference>
<keyword evidence="5" id="KW-1133">Transmembrane helix</keyword>
<evidence type="ECO:0000256" key="2">
    <source>
        <dbReference type="ARBA" id="ARBA00023295"/>
    </source>
</evidence>
<evidence type="ECO:0000313" key="9">
    <source>
        <dbReference type="Proteomes" id="UP000681967"/>
    </source>
</evidence>
<organism evidence="8 9">
    <name type="scientific">Rotaria magnacalcarata</name>
    <dbReference type="NCBI Taxonomy" id="392030"/>
    <lineage>
        <taxon>Eukaryota</taxon>
        <taxon>Metazoa</taxon>
        <taxon>Spiralia</taxon>
        <taxon>Gnathifera</taxon>
        <taxon>Rotifera</taxon>
        <taxon>Eurotatoria</taxon>
        <taxon>Bdelloidea</taxon>
        <taxon>Philodinida</taxon>
        <taxon>Philodinidae</taxon>
        <taxon>Rotaria</taxon>
    </lineage>
</organism>
<evidence type="ECO:0000313" key="8">
    <source>
        <dbReference type="EMBL" id="CAF4296453.1"/>
    </source>
</evidence>
<dbReference type="PANTHER" id="PTHR11177">
    <property type="entry name" value="CHITINASE"/>
    <property type="match status" value="1"/>
</dbReference>
<keyword evidence="6" id="KW-0732">Signal</keyword>
<dbReference type="InterPro" id="IPR017853">
    <property type="entry name" value="GH"/>
</dbReference>
<dbReference type="Gene3D" id="3.10.50.10">
    <property type="match status" value="1"/>
</dbReference>
<evidence type="ECO:0000256" key="4">
    <source>
        <dbReference type="RuleBase" id="RU004453"/>
    </source>
</evidence>
<feature type="signal peptide" evidence="6">
    <location>
        <begin position="1"/>
        <end position="18"/>
    </location>
</feature>
<evidence type="ECO:0000256" key="5">
    <source>
        <dbReference type="SAM" id="Phobius"/>
    </source>
</evidence>
<keyword evidence="1 3" id="KW-0378">Hydrolase</keyword>
<dbReference type="PROSITE" id="PS01095">
    <property type="entry name" value="GH18_1"/>
    <property type="match status" value="1"/>
</dbReference>
<comment type="caution">
    <text evidence="8">The sequence shown here is derived from an EMBL/GenBank/DDBJ whole genome shotgun (WGS) entry which is preliminary data.</text>
</comment>
<dbReference type="SUPFAM" id="SSF51445">
    <property type="entry name" value="(Trans)glycosidases"/>
    <property type="match status" value="1"/>
</dbReference>
<reference evidence="8" key="1">
    <citation type="submission" date="2021-02" db="EMBL/GenBank/DDBJ databases">
        <authorList>
            <person name="Nowell W R."/>
        </authorList>
    </citation>
    <scope>NUCLEOTIDE SEQUENCE</scope>
</reference>
<feature type="domain" description="GH18" evidence="7">
    <location>
        <begin position="6"/>
        <end position="374"/>
    </location>
</feature>
<evidence type="ECO:0000259" key="7">
    <source>
        <dbReference type="PROSITE" id="PS51910"/>
    </source>
</evidence>
<dbReference type="InterPro" id="IPR001579">
    <property type="entry name" value="Glyco_hydro_18_chit_AS"/>
</dbReference>
<dbReference type="EMBL" id="CAJOBH010034761">
    <property type="protein sequence ID" value="CAF4296453.1"/>
    <property type="molecule type" value="Genomic_DNA"/>
</dbReference>
<evidence type="ECO:0000256" key="1">
    <source>
        <dbReference type="ARBA" id="ARBA00022801"/>
    </source>
</evidence>
<dbReference type="GO" id="GO:0004568">
    <property type="term" value="F:chitinase activity"/>
    <property type="evidence" value="ECO:0007669"/>
    <property type="project" value="TreeGrafter"/>
</dbReference>
<dbReference type="InterPro" id="IPR011583">
    <property type="entry name" value="Chitinase_II/V-like_cat"/>
</dbReference>
<name>A0A8S2TSD0_9BILA</name>